<keyword evidence="2" id="KW-1185">Reference proteome</keyword>
<proteinExistence type="predicted"/>
<reference evidence="1 2" key="1">
    <citation type="submission" date="2023-03" db="EMBL/GenBank/DDBJ databases">
        <title>WGS of Gossypium arboreum.</title>
        <authorList>
            <person name="Yu D."/>
        </authorList>
    </citation>
    <scope>NUCLEOTIDE SEQUENCE [LARGE SCALE GENOMIC DNA]</scope>
    <source>
        <tissue evidence="1">Leaf</tissue>
    </source>
</reference>
<dbReference type="Proteomes" id="UP001358586">
    <property type="component" value="Chromosome 12"/>
</dbReference>
<organism evidence="1 2">
    <name type="scientific">Gossypium arboreum</name>
    <name type="common">Tree cotton</name>
    <name type="synonym">Gossypium nanking</name>
    <dbReference type="NCBI Taxonomy" id="29729"/>
    <lineage>
        <taxon>Eukaryota</taxon>
        <taxon>Viridiplantae</taxon>
        <taxon>Streptophyta</taxon>
        <taxon>Embryophyta</taxon>
        <taxon>Tracheophyta</taxon>
        <taxon>Spermatophyta</taxon>
        <taxon>Magnoliopsida</taxon>
        <taxon>eudicotyledons</taxon>
        <taxon>Gunneridae</taxon>
        <taxon>Pentapetalae</taxon>
        <taxon>rosids</taxon>
        <taxon>malvids</taxon>
        <taxon>Malvales</taxon>
        <taxon>Malvaceae</taxon>
        <taxon>Malvoideae</taxon>
        <taxon>Gossypium</taxon>
    </lineage>
</organism>
<accession>A0ABR0MP08</accession>
<protein>
    <submittedName>
        <fullName evidence="1">Uncharacterized protein</fullName>
    </submittedName>
</protein>
<gene>
    <name evidence="1" type="ORF">PVK06_043618</name>
</gene>
<sequence>MAVDQFFKIRSIIHVNLVQAFYSNARIKHDEFGETVVAINSFLLNTPIRLTLQNFGEFFKLPPRGELDEKGHYNLALQAQLSFAFYCYLDIALISKHVILRSTDSWCIDSFHNNMHLDLALILFNDIIKRIGQKLKGKLFNLI</sequence>
<evidence type="ECO:0000313" key="2">
    <source>
        <dbReference type="Proteomes" id="UP001358586"/>
    </source>
</evidence>
<name>A0ABR0MP08_GOSAR</name>
<comment type="caution">
    <text evidence="1">The sequence shown here is derived from an EMBL/GenBank/DDBJ whole genome shotgun (WGS) entry which is preliminary data.</text>
</comment>
<dbReference type="EMBL" id="JARKNE010000012">
    <property type="protein sequence ID" value="KAK5775693.1"/>
    <property type="molecule type" value="Genomic_DNA"/>
</dbReference>
<evidence type="ECO:0000313" key="1">
    <source>
        <dbReference type="EMBL" id="KAK5775693.1"/>
    </source>
</evidence>